<evidence type="ECO:0000313" key="2">
    <source>
        <dbReference type="EMBL" id="GLS45135.1"/>
    </source>
</evidence>
<reference evidence="3" key="1">
    <citation type="journal article" date="2019" name="Int. J. Syst. Evol. Microbiol.">
        <title>The Global Catalogue of Microorganisms (GCM) 10K type strain sequencing project: providing services to taxonomists for standard genome sequencing and annotation.</title>
        <authorList>
            <consortium name="The Broad Institute Genomics Platform"/>
            <consortium name="The Broad Institute Genome Sequencing Center for Infectious Disease"/>
            <person name="Wu L."/>
            <person name="Ma J."/>
        </authorList>
    </citation>
    <scope>NUCLEOTIDE SEQUENCE [LARGE SCALE GENOMIC DNA]</scope>
    <source>
        <strain evidence="3">NBRC 107710</strain>
    </source>
</reference>
<dbReference type="Proteomes" id="UP001156881">
    <property type="component" value="Unassembled WGS sequence"/>
</dbReference>
<organism evidence="2 3">
    <name type="scientific">Methylobacterium brachythecii</name>
    <dbReference type="NCBI Taxonomy" id="1176177"/>
    <lineage>
        <taxon>Bacteria</taxon>
        <taxon>Pseudomonadati</taxon>
        <taxon>Pseudomonadota</taxon>
        <taxon>Alphaproteobacteria</taxon>
        <taxon>Hyphomicrobiales</taxon>
        <taxon>Methylobacteriaceae</taxon>
        <taxon>Methylobacterium</taxon>
    </lineage>
</organism>
<keyword evidence="3" id="KW-1185">Reference proteome</keyword>
<name>A0ABQ6D670_9HYPH</name>
<comment type="caution">
    <text evidence="2">The sequence shown here is derived from an EMBL/GenBank/DDBJ whole genome shotgun (WGS) entry which is preliminary data.</text>
</comment>
<keyword evidence="1" id="KW-0472">Membrane</keyword>
<evidence type="ECO:0000313" key="3">
    <source>
        <dbReference type="Proteomes" id="UP001156881"/>
    </source>
</evidence>
<gene>
    <name evidence="2" type="ORF">GCM10007884_31240</name>
</gene>
<keyword evidence="1" id="KW-1133">Transmembrane helix</keyword>
<accession>A0ABQ6D670</accession>
<proteinExistence type="predicted"/>
<feature type="transmembrane region" description="Helical" evidence="1">
    <location>
        <begin position="34"/>
        <end position="55"/>
    </location>
</feature>
<keyword evidence="1" id="KW-0812">Transmembrane</keyword>
<sequence length="56" mass="6100">MFAFYPHQESFMNANHPSHYVGQNIDNVDQLSSITLLGLAVLGAIATLLANWVVIG</sequence>
<dbReference type="EMBL" id="BSPG01000018">
    <property type="protein sequence ID" value="GLS45135.1"/>
    <property type="molecule type" value="Genomic_DNA"/>
</dbReference>
<protein>
    <submittedName>
        <fullName evidence="2">Uncharacterized protein</fullName>
    </submittedName>
</protein>
<evidence type="ECO:0000256" key="1">
    <source>
        <dbReference type="SAM" id="Phobius"/>
    </source>
</evidence>